<dbReference type="NCBIfam" id="NF038126">
    <property type="entry name" value="PEP_CTERM_FxDxF"/>
    <property type="match status" value="1"/>
</dbReference>
<reference evidence="3" key="1">
    <citation type="journal article" date="2019" name="Int. J. Syst. Evol. Microbiol.">
        <title>The Global Catalogue of Microorganisms (GCM) 10K type strain sequencing project: providing services to taxonomists for standard genome sequencing and annotation.</title>
        <authorList>
            <consortium name="The Broad Institute Genomics Platform"/>
            <consortium name="The Broad Institute Genome Sequencing Center for Infectious Disease"/>
            <person name="Wu L."/>
            <person name="Ma J."/>
        </authorList>
    </citation>
    <scope>NUCLEOTIDE SEQUENCE [LARGE SCALE GENOMIC DNA]</scope>
    <source>
        <strain evidence="3">CGMCC 1.15931</strain>
    </source>
</reference>
<feature type="domain" description="Ice-binding protein C-terminal" evidence="1">
    <location>
        <begin position="135"/>
        <end position="159"/>
    </location>
</feature>
<comment type="caution">
    <text evidence="2">The sequence shown here is derived from an EMBL/GenBank/DDBJ whole genome shotgun (WGS) entry which is preliminary data.</text>
</comment>
<evidence type="ECO:0000313" key="3">
    <source>
        <dbReference type="Proteomes" id="UP000622638"/>
    </source>
</evidence>
<dbReference type="EMBL" id="BMKG01000027">
    <property type="protein sequence ID" value="GGC20071.1"/>
    <property type="molecule type" value="Genomic_DNA"/>
</dbReference>
<gene>
    <name evidence="2" type="ORF">GCM10011572_46800</name>
</gene>
<keyword evidence="3" id="KW-1185">Reference proteome</keyword>
<name>A0ABQ1L6L6_9BURK</name>
<proteinExistence type="predicted"/>
<sequence>MAAALLASSGAFAEDTVQNVNLGGDAGDILSAHFGVTHTQPGDFVDTYNFSPTNGSWFVDSSLVTIGWYNATNIDFYAAEINGHAMTMTPNGTFEYGWLINEPIMGPLVLTVYGSTMSDGLASASYAGTINIAPAIPEPSTYGMLLGGMGVLAWLARRRQAV</sequence>
<organism evidence="2 3">
    <name type="scientific">Pseudoduganella buxea</name>
    <dbReference type="NCBI Taxonomy" id="1949069"/>
    <lineage>
        <taxon>Bacteria</taxon>
        <taxon>Pseudomonadati</taxon>
        <taxon>Pseudomonadota</taxon>
        <taxon>Betaproteobacteria</taxon>
        <taxon>Burkholderiales</taxon>
        <taxon>Oxalobacteraceae</taxon>
        <taxon>Telluria group</taxon>
        <taxon>Pseudoduganella</taxon>
    </lineage>
</organism>
<accession>A0ABQ1L6L6</accession>
<dbReference type="NCBIfam" id="TIGR02595">
    <property type="entry name" value="PEP_CTERM"/>
    <property type="match status" value="1"/>
</dbReference>
<dbReference type="Proteomes" id="UP000622638">
    <property type="component" value="Unassembled WGS sequence"/>
</dbReference>
<evidence type="ECO:0000313" key="2">
    <source>
        <dbReference type="EMBL" id="GGC20071.1"/>
    </source>
</evidence>
<protein>
    <recommendedName>
        <fullName evidence="1">Ice-binding protein C-terminal domain-containing protein</fullName>
    </recommendedName>
</protein>
<dbReference type="InterPro" id="IPR013424">
    <property type="entry name" value="Ice-binding_C"/>
</dbReference>
<dbReference type="Pfam" id="PF07589">
    <property type="entry name" value="PEP-CTERM"/>
    <property type="match status" value="1"/>
</dbReference>
<evidence type="ECO:0000259" key="1">
    <source>
        <dbReference type="Pfam" id="PF07589"/>
    </source>
</evidence>